<dbReference type="EMBL" id="SNYC01000004">
    <property type="protein sequence ID" value="TDQ09999.1"/>
    <property type="molecule type" value="Genomic_DNA"/>
</dbReference>
<dbReference type="Gene3D" id="2.40.160.170">
    <property type="match status" value="1"/>
</dbReference>
<name>A0A4R6SX38_9SPHI</name>
<dbReference type="RefSeq" id="WP_133576042.1">
    <property type="nucleotide sequence ID" value="NZ_SNYC01000004.1"/>
</dbReference>
<feature type="chain" id="PRO_5020189309" description="Outer membrane protein with beta-barrel domain" evidence="1">
    <location>
        <begin position="21"/>
        <end position="229"/>
    </location>
</feature>
<evidence type="ECO:0008006" key="4">
    <source>
        <dbReference type="Google" id="ProtNLM"/>
    </source>
</evidence>
<keyword evidence="3" id="KW-1185">Reference proteome</keyword>
<proteinExistence type="predicted"/>
<evidence type="ECO:0000256" key="1">
    <source>
        <dbReference type="SAM" id="SignalP"/>
    </source>
</evidence>
<dbReference type="AlphaFoldDB" id="A0A4R6SX38"/>
<dbReference type="OrthoDB" id="597504at2"/>
<evidence type="ECO:0000313" key="2">
    <source>
        <dbReference type="EMBL" id="TDQ09999.1"/>
    </source>
</evidence>
<organism evidence="2 3">
    <name type="scientific">Pedobacter metabolipauper</name>
    <dbReference type="NCBI Taxonomy" id="425513"/>
    <lineage>
        <taxon>Bacteria</taxon>
        <taxon>Pseudomonadati</taxon>
        <taxon>Bacteroidota</taxon>
        <taxon>Sphingobacteriia</taxon>
        <taxon>Sphingobacteriales</taxon>
        <taxon>Sphingobacteriaceae</taxon>
        <taxon>Pedobacter</taxon>
    </lineage>
</organism>
<dbReference type="Proteomes" id="UP000295620">
    <property type="component" value="Unassembled WGS sequence"/>
</dbReference>
<gene>
    <name evidence="2" type="ORF">ATK78_2158</name>
</gene>
<evidence type="ECO:0000313" key="3">
    <source>
        <dbReference type="Proteomes" id="UP000295620"/>
    </source>
</evidence>
<comment type="caution">
    <text evidence="2">The sequence shown here is derived from an EMBL/GenBank/DDBJ whole genome shotgun (WGS) entry which is preliminary data.</text>
</comment>
<protein>
    <recommendedName>
        <fullName evidence="4">Outer membrane protein with beta-barrel domain</fullName>
    </recommendedName>
</protein>
<reference evidence="2 3" key="1">
    <citation type="submission" date="2019-03" db="EMBL/GenBank/DDBJ databases">
        <title>Genomic Encyclopedia of Archaeal and Bacterial Type Strains, Phase II (KMG-II): from individual species to whole genera.</title>
        <authorList>
            <person name="Goeker M."/>
        </authorList>
    </citation>
    <scope>NUCLEOTIDE SEQUENCE [LARGE SCALE GENOMIC DNA]</scope>
    <source>
        <strain evidence="2 3">DSM 19035</strain>
    </source>
</reference>
<feature type="signal peptide" evidence="1">
    <location>
        <begin position="1"/>
        <end position="20"/>
    </location>
</feature>
<keyword evidence="1" id="KW-0732">Signal</keyword>
<accession>A0A4R6SX38</accession>
<sequence length="229" mass="25567">MKRIVLLIFSGILLISTAKAQYGDDYLFNRSIGVQVGSQGIGLEFAHYLGTRTNLRLTANLLPLSYKTQKSFSSNYNYNLDAKLNLTNVSLIMDYQLFYYERGFKSKLYFSGGAAYFVNGKTTGTAMLADNYVYGDLVFTPEEVGEIRATADWKGPAVYAGLGFTGVPISNTINFGTNLGVYYLGRPETGLTSTNWLAGNERNAEILKDNLKSYKWLPNLQVTFSYKFN</sequence>